<dbReference type="SMART" id="SM00256">
    <property type="entry name" value="FBOX"/>
    <property type="match status" value="1"/>
</dbReference>
<dbReference type="SUPFAM" id="SSF50978">
    <property type="entry name" value="WD40 repeat-like"/>
    <property type="match status" value="1"/>
</dbReference>
<reference evidence="2 3" key="1">
    <citation type="submission" date="2010-05" db="EMBL/GenBank/DDBJ databases">
        <title>The Genome Sequence of Thecamonas trahens ATCC 50062.</title>
        <authorList>
            <consortium name="The Broad Institute Genome Sequencing Platform"/>
            <person name="Russ C."/>
            <person name="Cuomo C."/>
            <person name="Shea T."/>
            <person name="Young S.K."/>
            <person name="Zeng Q."/>
            <person name="Koehrsen M."/>
            <person name="Haas B."/>
            <person name="Borodovsky M."/>
            <person name="Guigo R."/>
            <person name="Alvarado L."/>
            <person name="Berlin A."/>
            <person name="Bochicchio J."/>
            <person name="Borenstein D."/>
            <person name="Chapman S."/>
            <person name="Chen Z."/>
            <person name="Freedman E."/>
            <person name="Gellesch M."/>
            <person name="Goldberg J."/>
            <person name="Griggs A."/>
            <person name="Gujja S."/>
            <person name="Heilman E."/>
            <person name="Heiman D."/>
            <person name="Hepburn T."/>
            <person name="Howarth C."/>
            <person name="Jen D."/>
            <person name="Larson L."/>
            <person name="Mehta T."/>
            <person name="Park D."/>
            <person name="Pearson M."/>
            <person name="Roberts A."/>
            <person name="Saif S."/>
            <person name="Shenoy N."/>
            <person name="Sisk P."/>
            <person name="Stolte C."/>
            <person name="Sykes S."/>
            <person name="Thomson T."/>
            <person name="Walk T."/>
            <person name="White J."/>
            <person name="Yandava C."/>
            <person name="Burger G."/>
            <person name="Gray M.W."/>
            <person name="Holland P.W.H."/>
            <person name="King N."/>
            <person name="Lang F.B.F."/>
            <person name="Roger A.J."/>
            <person name="Ruiz-Trillo I."/>
            <person name="Lander E."/>
            <person name="Nusbaum C."/>
        </authorList>
    </citation>
    <scope>NUCLEOTIDE SEQUENCE [LARGE SCALE GENOMIC DNA]</scope>
    <source>
        <strain evidence="2 3">ATCC 50062</strain>
    </source>
</reference>
<dbReference type="Gene3D" id="3.10.20.90">
    <property type="entry name" value="Phosphatidylinositol 3-kinase Catalytic Subunit, Chain A, domain 1"/>
    <property type="match status" value="1"/>
</dbReference>
<dbReference type="InterPro" id="IPR000626">
    <property type="entry name" value="Ubiquitin-like_dom"/>
</dbReference>
<dbReference type="SUPFAM" id="SSF81383">
    <property type="entry name" value="F-box domain"/>
    <property type="match status" value="1"/>
</dbReference>
<evidence type="ECO:0000313" key="3">
    <source>
        <dbReference type="Proteomes" id="UP000054408"/>
    </source>
</evidence>
<dbReference type="InterPro" id="IPR029071">
    <property type="entry name" value="Ubiquitin-like_domsf"/>
</dbReference>
<dbReference type="SMART" id="SM00213">
    <property type="entry name" value="UBQ"/>
    <property type="match status" value="1"/>
</dbReference>
<dbReference type="OrthoDB" id="550575at2759"/>
<dbReference type="RefSeq" id="XP_013755179.1">
    <property type="nucleotide sequence ID" value="XM_013899725.1"/>
</dbReference>
<dbReference type="Proteomes" id="UP000054408">
    <property type="component" value="Unassembled WGS sequence"/>
</dbReference>
<accession>A0A0L0DK16</accession>
<dbReference type="STRING" id="461836.A0A0L0DK16"/>
<dbReference type="Pfam" id="PF12937">
    <property type="entry name" value="F-box-like"/>
    <property type="match status" value="1"/>
</dbReference>
<dbReference type="Gene3D" id="2.130.10.10">
    <property type="entry name" value="YVTN repeat-like/Quinoprotein amine dehydrogenase"/>
    <property type="match status" value="1"/>
</dbReference>
<protein>
    <recommendedName>
        <fullName evidence="1">F-box domain-containing protein</fullName>
    </recommendedName>
</protein>
<feature type="domain" description="F-box" evidence="1">
    <location>
        <begin position="81"/>
        <end position="127"/>
    </location>
</feature>
<dbReference type="SUPFAM" id="SSF54236">
    <property type="entry name" value="Ubiquitin-like"/>
    <property type="match status" value="1"/>
</dbReference>
<evidence type="ECO:0000313" key="2">
    <source>
        <dbReference type="EMBL" id="KNC52622.1"/>
    </source>
</evidence>
<dbReference type="PROSITE" id="PS50181">
    <property type="entry name" value="FBOX"/>
    <property type="match status" value="1"/>
</dbReference>
<organism evidence="2 3">
    <name type="scientific">Thecamonas trahens ATCC 50062</name>
    <dbReference type="NCBI Taxonomy" id="461836"/>
    <lineage>
        <taxon>Eukaryota</taxon>
        <taxon>Apusozoa</taxon>
        <taxon>Apusomonadida</taxon>
        <taxon>Apusomonadidae</taxon>
        <taxon>Thecamonas</taxon>
    </lineage>
</organism>
<dbReference type="Gene3D" id="1.20.1280.50">
    <property type="match status" value="1"/>
</dbReference>
<dbReference type="CDD" id="cd22139">
    <property type="entry name" value="F-box_unchar"/>
    <property type="match status" value="1"/>
</dbReference>
<dbReference type="InterPro" id="IPR015943">
    <property type="entry name" value="WD40/YVTN_repeat-like_dom_sf"/>
</dbReference>
<dbReference type="InterPro" id="IPR001810">
    <property type="entry name" value="F-box_dom"/>
</dbReference>
<sequence length="592" mass="63270">MRVKVKWKKSQLEIEVDRSAPVTAFLQQLQTVTGVLLAHQKVLVPGGRLRADAVWSDYPRMKNGCAVMLFGSPSVDPRLQSHIFTMLPDELLLAIFRFLDVTSLARARQVCIRFCAVASDASLWRPVCDAGEFRLEHVLDASIRGDTSLHRFHRMFCHNLNRARTWAEADVDCTLLAYGDTAPRTLHTLQFSPLFLCASERRAIASPESLAAPGKIHVWSMADGSPVSTLTATSSALIHFRFARSTLVAGAADGARVWDLDTMACRGYLAAGDSIAAVDVLPSANACILAPTAAPGLALYDLETEAQLRCLAPGPLARECLRPSWAFVDFTARTSRSAVPLWSMVSLRPLAHAAPSEAPGSSTADALPLLDLDTISGPLAHDPLPAATGEDDSGFAQPVPAPIISHILHDAAAAANPFMHCSAASDHLVAGFTPSQAYVFDIRAPLPVRSFAANSAGRNSKITPNLHGALSASGRFTLTDLGTSKPILSIRPDTDITTHAQTHAMDFTAVRAVFALATMRYPVVSVVDLQTGDPMAFLDDPVLIDRVSGGARGNGVYFPGSMSSLLQASHELVVCGQRTDGVSIWAAGLAPF</sequence>
<dbReference type="InterPro" id="IPR036047">
    <property type="entry name" value="F-box-like_dom_sf"/>
</dbReference>
<dbReference type="InterPro" id="IPR036322">
    <property type="entry name" value="WD40_repeat_dom_sf"/>
</dbReference>
<dbReference type="Pfam" id="PF00240">
    <property type="entry name" value="ubiquitin"/>
    <property type="match status" value="1"/>
</dbReference>
<gene>
    <name evidence="2" type="ORF">AMSG_08488</name>
</gene>
<proteinExistence type="predicted"/>
<dbReference type="GeneID" id="25567174"/>
<name>A0A0L0DK16_THETB</name>
<keyword evidence="3" id="KW-1185">Reference proteome</keyword>
<dbReference type="EMBL" id="GL349474">
    <property type="protein sequence ID" value="KNC52622.1"/>
    <property type="molecule type" value="Genomic_DNA"/>
</dbReference>
<evidence type="ECO:0000259" key="1">
    <source>
        <dbReference type="PROSITE" id="PS50181"/>
    </source>
</evidence>
<dbReference type="AlphaFoldDB" id="A0A0L0DK16"/>